<dbReference type="InterPro" id="IPR004968">
    <property type="entry name" value="DNA_primase/NTPase_C"/>
</dbReference>
<dbReference type="InterPro" id="IPR024966">
    <property type="entry name" value="Primase_helical_domain"/>
</dbReference>
<dbReference type="InterPro" id="IPR014015">
    <property type="entry name" value="Helicase_SF3_DNA-vir"/>
</dbReference>
<name>A0A7J9RTZ7_SULOH</name>
<feature type="domain" description="SF3 helicase" evidence="6">
    <location>
        <begin position="464"/>
        <end position="623"/>
    </location>
</feature>
<dbReference type="EMBL" id="JACHFY010000004">
    <property type="protein sequence ID" value="MBB5253509.1"/>
    <property type="molecule type" value="Genomic_DNA"/>
</dbReference>
<feature type="coiled-coil region" evidence="5">
    <location>
        <begin position="748"/>
        <end position="775"/>
    </location>
</feature>
<dbReference type="SUPFAM" id="SSF52540">
    <property type="entry name" value="P-loop containing nucleoside triphosphate hydrolases"/>
    <property type="match status" value="1"/>
</dbReference>
<dbReference type="NCBIfam" id="TIGR01613">
    <property type="entry name" value="primase_Cterm"/>
    <property type="match status" value="1"/>
</dbReference>
<evidence type="ECO:0000256" key="5">
    <source>
        <dbReference type="SAM" id="Coils"/>
    </source>
</evidence>
<evidence type="ECO:0000256" key="1">
    <source>
        <dbReference type="ARBA" id="ARBA00022741"/>
    </source>
</evidence>
<gene>
    <name evidence="7" type="ORF">HNQ62_001270</name>
</gene>
<evidence type="ECO:0000313" key="8">
    <source>
        <dbReference type="Proteomes" id="UP000582213"/>
    </source>
</evidence>
<evidence type="ECO:0000313" key="7">
    <source>
        <dbReference type="EMBL" id="MBB5253509.1"/>
    </source>
</evidence>
<dbReference type="Pfam" id="PF08706">
    <property type="entry name" value="D5_N"/>
    <property type="match status" value="1"/>
</dbReference>
<dbReference type="Pfam" id="PF19263">
    <property type="entry name" value="DUF5906"/>
    <property type="match status" value="1"/>
</dbReference>
<dbReference type="Pfam" id="PF03288">
    <property type="entry name" value="Pox_D5"/>
    <property type="match status" value="1"/>
</dbReference>
<keyword evidence="2" id="KW-0378">Hydrolase</keyword>
<dbReference type="InterPro" id="IPR006500">
    <property type="entry name" value="Helicase_put_C_phage/plasmid"/>
</dbReference>
<dbReference type="GO" id="GO:0005524">
    <property type="term" value="F:ATP binding"/>
    <property type="evidence" value="ECO:0007669"/>
    <property type="project" value="UniProtKB-KW"/>
</dbReference>
<dbReference type="CDD" id="cd04859">
    <property type="entry name" value="Prim_Pol"/>
    <property type="match status" value="1"/>
</dbReference>
<keyword evidence="1" id="KW-0547">Nucleotide-binding</keyword>
<dbReference type="SUPFAM" id="SSF56747">
    <property type="entry name" value="Prim-pol domain"/>
    <property type="match status" value="1"/>
</dbReference>
<keyword evidence="4" id="KW-0067">ATP-binding</keyword>
<dbReference type="Pfam" id="PF13010">
    <property type="entry name" value="pRN1_helical"/>
    <property type="match status" value="1"/>
</dbReference>
<keyword evidence="3 7" id="KW-0347">Helicase</keyword>
<dbReference type="Gene3D" id="3.40.50.300">
    <property type="entry name" value="P-loop containing nucleotide triphosphate hydrolases"/>
    <property type="match status" value="1"/>
</dbReference>
<dbReference type="Gene3D" id="3.30.2250.10">
    <property type="entry name" value="Bifunctional DNA primase/polymerase domain"/>
    <property type="match status" value="1"/>
</dbReference>
<accession>A0A7J9RTZ7</accession>
<evidence type="ECO:0000256" key="2">
    <source>
        <dbReference type="ARBA" id="ARBA00022801"/>
    </source>
</evidence>
<dbReference type="GO" id="GO:0004386">
    <property type="term" value="F:helicase activity"/>
    <property type="evidence" value="ECO:0007669"/>
    <property type="project" value="UniProtKB-KW"/>
</dbReference>
<dbReference type="InterPro" id="IPR036390">
    <property type="entry name" value="WH_DNA-bd_sf"/>
</dbReference>
<dbReference type="Proteomes" id="UP000582213">
    <property type="component" value="Unassembled WGS sequence"/>
</dbReference>
<organism evidence="7 8">
    <name type="scientific">Sulfurisphaera ohwakuensis</name>
    <dbReference type="NCBI Taxonomy" id="69656"/>
    <lineage>
        <taxon>Archaea</taxon>
        <taxon>Thermoproteota</taxon>
        <taxon>Thermoprotei</taxon>
        <taxon>Sulfolobales</taxon>
        <taxon>Sulfolobaceae</taxon>
        <taxon>Sulfurisphaera</taxon>
    </lineage>
</organism>
<protein>
    <submittedName>
        <fullName evidence="7">Putative DNA primase/helicase</fullName>
    </submittedName>
</protein>
<dbReference type="PANTHER" id="PTHR35372:SF2">
    <property type="entry name" value="SF3 HELICASE DOMAIN-CONTAINING PROTEIN"/>
    <property type="match status" value="1"/>
</dbReference>
<evidence type="ECO:0000259" key="6">
    <source>
        <dbReference type="PROSITE" id="PS51206"/>
    </source>
</evidence>
<dbReference type="GO" id="GO:0016787">
    <property type="term" value="F:hydrolase activity"/>
    <property type="evidence" value="ECO:0007669"/>
    <property type="project" value="UniProtKB-KW"/>
</dbReference>
<reference evidence="7 8" key="1">
    <citation type="submission" date="2020-08" db="EMBL/GenBank/DDBJ databases">
        <title>Genomic Encyclopedia of Type Strains, Phase IV (KMG-IV): sequencing the most valuable type-strain genomes for metagenomic binning, comparative biology and taxonomic classification.</title>
        <authorList>
            <person name="Goeker M."/>
        </authorList>
    </citation>
    <scope>NUCLEOTIDE SEQUENCE [LARGE SCALE GENOMIC DNA]</scope>
    <source>
        <strain evidence="7 8">DSM 12421</strain>
    </source>
</reference>
<dbReference type="InterPro" id="IPR045455">
    <property type="entry name" value="NrS-1_pol-like_helicase"/>
</dbReference>
<dbReference type="Gene3D" id="1.10.1240.50">
    <property type="match status" value="1"/>
</dbReference>
<evidence type="ECO:0000256" key="4">
    <source>
        <dbReference type="ARBA" id="ARBA00022840"/>
    </source>
</evidence>
<comment type="caution">
    <text evidence="7">The sequence shown here is derived from an EMBL/GenBank/DDBJ whole genome shotgun (WGS) entry which is preliminary data.</text>
</comment>
<proteinExistence type="predicted"/>
<dbReference type="InterPro" id="IPR027417">
    <property type="entry name" value="P-loop_NTPase"/>
</dbReference>
<sequence>MVILDFEDKELLKAWVGEDELNKLCKNTLCVDTPHGGLHVYLIADDIPEHKFNPVFVREGKGIADLQSFNSYVVGPESCINHKHCNTDKCPWRGQDYTTCYIPLNNNEISRVDLKGLLKFLAEKGKKLGIELSSSARAWIEGEKEEVTHELKEFEELKKELIKHDNGKTIEKVKEEICNKTPPEMIKEVICEGKSYADIGIDRSRGDWRIIFYLLTHGVADPDKILQLLPSDSKAKENEKWNAEKYFYITLKKAWERAKEYIRLKKNLVRAEKVSEIKAEVQETVSEIILKKYKIKTFYQISGDSDSIIGIFKWNKKHGVYEPYETRLRKLVRREIELLQSMIVSDSEKEKKKVKMVKVLSSVVDSIVDEIRDITLTLLPKAPLRIAFPNVTLEWVDSKPNLIFDRDESKFAFHYIPHKIKVEELIKANEIARGKGEISIEDIENLARNVCPKSLEAFKQWVGDKWITLFEIIGYTLYPDIKFKKAFMLLGDTDAGKTTFIKLMEDILGDDNNYSAVPTRELFDPNNRFSTFNLFRKLANVTSETKKYSIDDIDRFKRITGGDPVTADVKFKKPVTFTPYAKLIIASNKLPRVRDTNDKAFWRRWLIVEFPNKFPNDDEWYKKTFTEEELEGILTVSIMAITRVFMQKHFDYEQTPEQIMGLWLANIDTVYKFIKTYTEKGILTVDPRNGDLWVKRTDLYNLYKEFCLDQGFRGVGKKSFARRLREYFGITTDKKNIDGQRVRAFVGIAIDELEKARAEQKYENLLDEFINYVKNNNGVIKEFWEIVQDFGDQGKANRFVTWCLQKNFCSQRGINAYEIHA</sequence>
<dbReference type="PANTHER" id="PTHR35372">
    <property type="entry name" value="ATP BINDING PROTEIN-RELATED"/>
    <property type="match status" value="1"/>
</dbReference>
<dbReference type="InterPro" id="IPR051620">
    <property type="entry name" value="ORF904-like_C"/>
</dbReference>
<evidence type="ECO:0000256" key="3">
    <source>
        <dbReference type="ARBA" id="ARBA00022806"/>
    </source>
</evidence>
<dbReference type="PROSITE" id="PS51206">
    <property type="entry name" value="SF3_HELICASE_1"/>
    <property type="match status" value="1"/>
</dbReference>
<keyword evidence="5" id="KW-0175">Coiled coil</keyword>
<dbReference type="SUPFAM" id="SSF46785">
    <property type="entry name" value="Winged helix' DNA-binding domain"/>
    <property type="match status" value="1"/>
</dbReference>
<dbReference type="InterPro" id="IPR014818">
    <property type="entry name" value="Phage/plasmid_primase_P4_C"/>
</dbReference>
<dbReference type="AlphaFoldDB" id="A0A7J9RTZ7"/>